<dbReference type="Proteomes" id="UP000008941">
    <property type="component" value="Unassembled WGS sequence"/>
</dbReference>
<evidence type="ECO:0000256" key="1">
    <source>
        <dbReference type="SAM" id="Phobius"/>
    </source>
</evidence>
<keyword evidence="1" id="KW-1133">Transmembrane helix</keyword>
<reference evidence="2 3" key="1">
    <citation type="submission" date="2012-03" db="EMBL/GenBank/DDBJ databases">
        <title>The Genome Sequence of Bartonella elizabethae F9251.</title>
        <authorList>
            <consortium name="The Broad Institute Genome Sequencing Platform"/>
            <consortium name="The Broad Institute Genome Sequencing Center for Infectious Disease"/>
            <person name="Feldgarden M."/>
            <person name="Kirby J."/>
            <person name="Kosoy M."/>
            <person name="Birtles R."/>
            <person name="Probert W.S."/>
            <person name="Chiaraviglio L."/>
            <person name="Young S.K."/>
            <person name="Zeng Q."/>
            <person name="Gargeya S."/>
            <person name="Fitzgerald M."/>
            <person name="Haas B."/>
            <person name="Abouelleil A."/>
            <person name="Alvarado L."/>
            <person name="Arachchi H.M."/>
            <person name="Berlin A."/>
            <person name="Chapman S.B."/>
            <person name="Gearin G."/>
            <person name="Goldberg J."/>
            <person name="Griggs A."/>
            <person name="Gujja S."/>
            <person name="Hansen M."/>
            <person name="Heiman D."/>
            <person name="Howarth C."/>
            <person name="Larimer J."/>
            <person name="Lui A."/>
            <person name="MacDonald P.J.P."/>
            <person name="McCowen C."/>
            <person name="Montmayeur A."/>
            <person name="Murphy C."/>
            <person name="Neiman D."/>
            <person name="Pearson M."/>
            <person name="Priest M."/>
            <person name="Roberts A."/>
            <person name="Saif S."/>
            <person name="Shea T."/>
            <person name="Sisk P."/>
            <person name="Stolte C."/>
            <person name="Sykes S."/>
            <person name="Wortman J."/>
            <person name="Nusbaum C."/>
            <person name="Birren B."/>
        </authorList>
    </citation>
    <scope>NUCLEOTIDE SEQUENCE [LARGE SCALE GENOMIC DNA]</scope>
    <source>
        <strain evidence="2 3">F9251</strain>
    </source>
</reference>
<proteinExistence type="predicted"/>
<feature type="transmembrane region" description="Helical" evidence="1">
    <location>
        <begin position="59"/>
        <end position="81"/>
    </location>
</feature>
<organism evidence="2 3">
    <name type="scientific">Bartonella elizabethae F9251 = ATCC 49927</name>
    <dbReference type="NCBI Taxonomy" id="1094555"/>
    <lineage>
        <taxon>Bacteria</taxon>
        <taxon>Pseudomonadati</taxon>
        <taxon>Pseudomonadota</taxon>
        <taxon>Alphaproteobacteria</taxon>
        <taxon>Hyphomicrobiales</taxon>
        <taxon>Bartonellaceae</taxon>
        <taxon>Bartonella</taxon>
    </lineage>
</organism>
<accession>J1K857</accession>
<keyword evidence="1" id="KW-0472">Membrane</keyword>
<dbReference type="HOGENOM" id="CLU_1472456_0_0_5"/>
<protein>
    <submittedName>
        <fullName evidence="2">Uncharacterized protein</fullName>
    </submittedName>
</protein>
<sequence>MVLYGKILRETVCESQVHLGVKGVVSLQSNGNDLHLLWWGALQCGAAQNVLCINRDRCVHFITACVILLLSIAVISCIGVLRGVRAVFYGGRVVFCCGRFMRRGGRVSVFSLLLLVRQNKDHKKSWKLKKDERHRPTINFCSKLLNFLNSKILYNFIQCCNFTHCCKTHCFRTISHNTKMKGD</sequence>
<dbReference type="AlphaFoldDB" id="J1K857"/>
<comment type="caution">
    <text evidence="2">The sequence shown here is derived from an EMBL/GenBank/DDBJ whole genome shotgun (WGS) entry which is preliminary data.</text>
</comment>
<evidence type="ECO:0000313" key="3">
    <source>
        <dbReference type="Proteomes" id="UP000008941"/>
    </source>
</evidence>
<dbReference type="PATRIC" id="fig|1094555.3.peg.1648"/>
<dbReference type="EMBL" id="AIMF01000026">
    <property type="protein sequence ID" value="EJF93505.1"/>
    <property type="molecule type" value="Genomic_DNA"/>
</dbReference>
<name>J1K857_BAREL</name>
<keyword evidence="1" id="KW-0812">Transmembrane</keyword>
<evidence type="ECO:0000313" key="2">
    <source>
        <dbReference type="EMBL" id="EJF93505.1"/>
    </source>
</evidence>
<gene>
    <name evidence="2" type="ORF">MEE_01451</name>
</gene>